<evidence type="ECO:0000313" key="1">
    <source>
        <dbReference type="EMBL" id="MBB4682223.1"/>
    </source>
</evidence>
<organism evidence="1 2">
    <name type="scientific">Crossiella cryophila</name>
    <dbReference type="NCBI Taxonomy" id="43355"/>
    <lineage>
        <taxon>Bacteria</taxon>
        <taxon>Bacillati</taxon>
        <taxon>Actinomycetota</taxon>
        <taxon>Actinomycetes</taxon>
        <taxon>Pseudonocardiales</taxon>
        <taxon>Pseudonocardiaceae</taxon>
        <taxon>Crossiella</taxon>
    </lineage>
</organism>
<evidence type="ECO:0000313" key="2">
    <source>
        <dbReference type="Proteomes" id="UP000533598"/>
    </source>
</evidence>
<gene>
    <name evidence="1" type="ORF">HNR67_008341</name>
</gene>
<dbReference type="AlphaFoldDB" id="A0A7W7FZ05"/>
<comment type="caution">
    <text evidence="1">The sequence shown here is derived from an EMBL/GenBank/DDBJ whole genome shotgun (WGS) entry which is preliminary data.</text>
</comment>
<reference evidence="1 2" key="1">
    <citation type="submission" date="2020-08" db="EMBL/GenBank/DDBJ databases">
        <title>Sequencing the genomes of 1000 actinobacteria strains.</title>
        <authorList>
            <person name="Klenk H.-P."/>
        </authorList>
    </citation>
    <scope>NUCLEOTIDE SEQUENCE [LARGE SCALE GENOMIC DNA]</scope>
    <source>
        <strain evidence="1 2">DSM 44230</strain>
    </source>
</reference>
<proteinExistence type="predicted"/>
<dbReference type="EMBL" id="JACHMH010000001">
    <property type="protein sequence ID" value="MBB4682223.1"/>
    <property type="molecule type" value="Genomic_DNA"/>
</dbReference>
<keyword evidence="2" id="KW-1185">Reference proteome</keyword>
<sequence length="65" mass="6767">MLIDTYPPTPLGHPGDMTLAGALAPNEVLTRYAVSARPECPISPDGRHCQSATGAPICQFCGAPM</sequence>
<name>A0A7W7FZ05_9PSEU</name>
<accession>A0A7W7FZ05</accession>
<protein>
    <submittedName>
        <fullName evidence="1">Uncharacterized protein</fullName>
    </submittedName>
</protein>
<dbReference type="Proteomes" id="UP000533598">
    <property type="component" value="Unassembled WGS sequence"/>
</dbReference>